<dbReference type="Pfam" id="PF02661">
    <property type="entry name" value="Fic"/>
    <property type="match status" value="1"/>
</dbReference>
<dbReference type="InterPro" id="IPR036390">
    <property type="entry name" value="WH_DNA-bd_sf"/>
</dbReference>
<dbReference type="SUPFAM" id="SSF140931">
    <property type="entry name" value="Fic-like"/>
    <property type="match status" value="1"/>
</dbReference>
<evidence type="ECO:0000313" key="4">
    <source>
        <dbReference type="EMBL" id="QNT06401.1"/>
    </source>
</evidence>
<dbReference type="KEGG" id="mard:IBG28_01665"/>
<keyword evidence="2" id="KW-0547">Nucleotide-binding</keyword>
<feature type="active site" evidence="1">
    <location>
        <position position="280"/>
    </location>
</feature>
<name>A0A7H1J7D5_9GAMM</name>
<dbReference type="OrthoDB" id="9807853at2"/>
<organism evidence="4 5">
    <name type="scientific">Marinomonas arctica</name>
    <dbReference type="NCBI Taxonomy" id="383750"/>
    <lineage>
        <taxon>Bacteria</taxon>
        <taxon>Pseudomonadati</taxon>
        <taxon>Pseudomonadota</taxon>
        <taxon>Gammaproteobacteria</taxon>
        <taxon>Oceanospirillales</taxon>
        <taxon>Oceanospirillaceae</taxon>
        <taxon>Marinomonas</taxon>
    </lineage>
</organism>
<dbReference type="AlphaFoldDB" id="A0A7H1J7D5"/>
<keyword evidence="2" id="KW-0067">ATP-binding</keyword>
<evidence type="ECO:0000313" key="5">
    <source>
        <dbReference type="Proteomes" id="UP000516370"/>
    </source>
</evidence>
<dbReference type="Proteomes" id="UP000516370">
    <property type="component" value="Chromosome"/>
</dbReference>
<dbReference type="InterPro" id="IPR003812">
    <property type="entry name" value="Fido"/>
</dbReference>
<protein>
    <submittedName>
        <fullName evidence="4">Fic family protein</fullName>
    </submittedName>
</protein>
<evidence type="ECO:0000256" key="2">
    <source>
        <dbReference type="PIRSR" id="PIRSR640198-2"/>
    </source>
</evidence>
<feature type="domain" description="Fido" evidence="3">
    <location>
        <begin position="188"/>
        <end position="342"/>
    </location>
</feature>
<dbReference type="InterPro" id="IPR036597">
    <property type="entry name" value="Fido-like_dom_sf"/>
</dbReference>
<feature type="binding site" evidence="2">
    <location>
        <begin position="222"/>
        <end position="231"/>
    </location>
    <ligand>
        <name>ATP</name>
        <dbReference type="ChEBI" id="CHEBI:30616"/>
    </ligand>
</feature>
<dbReference type="PROSITE" id="PS51459">
    <property type="entry name" value="FIDO"/>
    <property type="match status" value="1"/>
</dbReference>
<dbReference type="InterPro" id="IPR040198">
    <property type="entry name" value="Fido_containing"/>
</dbReference>
<gene>
    <name evidence="4" type="ORF">IBG28_01665</name>
</gene>
<evidence type="ECO:0000256" key="1">
    <source>
        <dbReference type="PIRSR" id="PIRSR640198-1"/>
    </source>
</evidence>
<sequence>MIALAPKELIKNPTKYLSEHYPESVFDYVEYMLPVDNRGRYFHFDELKYRLPKKLDFALVWSLLKEARDKQKHTLYFIGDYEDFSLPSFYLTLTIQKAISETDRNTTTAALEWMCNKIGEQKHLDYLLNDLIEDEAISSSQLEGAATTTKVAKDMLKRARKPRSLDEKMILGNFRMMKFAWEHRNKALSVEFIEELHQIGVEGIEDDKYKPGMIRTTDDVVVENNDGEVVHTPPKAESLSSRLDMLVRWVNQSHHDAESSGYIHPLVKAITLHFRIGYEHPFHDGNGRVARALFYWYMFKNEFAAFRYIAISLLLKEAPVQYGKSYLYTETDEMDLTYFVDHQCRIIIRAINKFKASYKESVEQTEVFNKWLWDSGLYRQLTDKQQTVFQVAKSEKAVSFTINNVKDNLGCSYNTAATVLNGLVELQLFKKLKDGREWVYKMIDQKELVKSWQADTKQFKD</sequence>
<dbReference type="Gene3D" id="1.10.3290.10">
    <property type="entry name" value="Fido-like domain"/>
    <property type="match status" value="1"/>
</dbReference>
<keyword evidence="5" id="KW-1185">Reference proteome</keyword>
<proteinExistence type="predicted"/>
<dbReference type="EMBL" id="CP061081">
    <property type="protein sequence ID" value="QNT06401.1"/>
    <property type="molecule type" value="Genomic_DNA"/>
</dbReference>
<accession>A0A7H1J7D5</accession>
<dbReference type="SUPFAM" id="SSF46785">
    <property type="entry name" value="Winged helix' DNA-binding domain"/>
    <property type="match status" value="1"/>
</dbReference>
<reference evidence="4 5" key="1">
    <citation type="submission" date="2020-09" db="EMBL/GenBank/DDBJ databases">
        <title>Complete genome sequence of an Arctic sea ice bacterium Marinomonas arctica BSI20414.</title>
        <authorList>
            <person name="Liao L."/>
            <person name="Chen B."/>
        </authorList>
    </citation>
    <scope>NUCLEOTIDE SEQUENCE [LARGE SCALE GENOMIC DNA]</scope>
    <source>
        <strain evidence="4 5">BSI20414</strain>
    </source>
</reference>
<feature type="binding site" evidence="2">
    <location>
        <begin position="284"/>
        <end position="291"/>
    </location>
    <ligand>
        <name>ATP</name>
        <dbReference type="ChEBI" id="CHEBI:30616"/>
    </ligand>
</feature>
<dbReference type="RefSeq" id="WP_111607412.1">
    <property type="nucleotide sequence ID" value="NZ_BMLJ01000008.1"/>
</dbReference>
<dbReference type="PANTHER" id="PTHR13504:SF38">
    <property type="entry name" value="FIDO DOMAIN-CONTAINING PROTEIN"/>
    <property type="match status" value="1"/>
</dbReference>
<dbReference type="PANTHER" id="PTHR13504">
    <property type="entry name" value="FIDO DOMAIN-CONTAINING PROTEIN DDB_G0283145"/>
    <property type="match status" value="1"/>
</dbReference>
<evidence type="ECO:0000259" key="3">
    <source>
        <dbReference type="PROSITE" id="PS51459"/>
    </source>
</evidence>
<dbReference type="GO" id="GO:0005524">
    <property type="term" value="F:ATP binding"/>
    <property type="evidence" value="ECO:0007669"/>
    <property type="project" value="UniProtKB-KW"/>
</dbReference>